<dbReference type="RefSeq" id="WP_420906182.1">
    <property type="nucleotide sequence ID" value="NZ_BAAFGK010000005.1"/>
</dbReference>
<evidence type="ECO:0000313" key="3">
    <source>
        <dbReference type="Proteomes" id="UP001628193"/>
    </source>
</evidence>
<dbReference type="InterPro" id="IPR027417">
    <property type="entry name" value="P-loop_NTPase"/>
</dbReference>
<dbReference type="SUPFAM" id="SSF52540">
    <property type="entry name" value="P-loop containing nucleoside triphosphate hydrolases"/>
    <property type="match status" value="1"/>
</dbReference>
<proteinExistence type="predicted"/>
<evidence type="ECO:0000313" key="2">
    <source>
        <dbReference type="EMBL" id="GAB0058460.1"/>
    </source>
</evidence>
<accession>A0ABQ0CCN4</accession>
<evidence type="ECO:0000259" key="1">
    <source>
        <dbReference type="Pfam" id="PF13304"/>
    </source>
</evidence>
<protein>
    <recommendedName>
        <fullName evidence="1">ATPase AAA-type core domain-containing protein</fullName>
    </recommendedName>
</protein>
<dbReference type="InterPro" id="IPR003959">
    <property type="entry name" value="ATPase_AAA_core"/>
</dbReference>
<feature type="domain" description="ATPase AAA-type core" evidence="1">
    <location>
        <begin position="25"/>
        <end position="315"/>
    </location>
</feature>
<sequence>MSAISSLKIHGFKSIRNLDLELRNLNVLIGSNGAGKSNFISLFQMNSELIEGRLQLWVQKQGGADRIFSFGIKNTNNITIGSRFGSNAYLFSLLPTVYGGLVFQAEKVFIFKDEEQILSDFEAGHKESNLKDLRLKGDDPIQIEIASHCYNAMSRWKIYHFHDTSEFAGMRRLSALHDQATLRGDGSNLAAYLFHLRESHPDVYAMIRKTVTLAAPFFDDFVLNPRQLPTGEEQIQLLWRQKGSDYPLWPSQLSDGTLRFICLVTALSQPEAPSTILIDEPELGLHPYAITLLGALMRMASQRMQVIVSTQSVPLINEFSIDDLLIVEREEGNTVFRRHTQESFAAWLESYSVGDLWMKNLLGGRPRA</sequence>
<dbReference type="Pfam" id="PF13304">
    <property type="entry name" value="AAA_21"/>
    <property type="match status" value="1"/>
</dbReference>
<gene>
    <name evidence="2" type="ORF">SIID45300_02809</name>
</gene>
<dbReference type="PIRSF" id="PIRSF029347">
    <property type="entry name" value="RecF"/>
    <property type="match status" value="1"/>
</dbReference>
<dbReference type="PANTHER" id="PTHR32182:SF22">
    <property type="entry name" value="ATP-DEPENDENT ENDONUCLEASE, OLD FAMILY-RELATED"/>
    <property type="match status" value="1"/>
</dbReference>
<keyword evidence="3" id="KW-1185">Reference proteome</keyword>
<reference evidence="2 3" key="1">
    <citation type="submission" date="2024-09" db="EMBL/GenBank/DDBJ databases">
        <title>Draft genome sequence of Candidatus Magnetaquicoccaceae bacterium FCR-1.</title>
        <authorList>
            <person name="Shimoshige H."/>
            <person name="Shimamura S."/>
            <person name="Taoka A."/>
            <person name="Kobayashi H."/>
            <person name="Maekawa T."/>
        </authorList>
    </citation>
    <scope>NUCLEOTIDE SEQUENCE [LARGE SCALE GENOMIC DNA]</scope>
    <source>
        <strain evidence="2 3">FCR-1</strain>
    </source>
</reference>
<dbReference type="Proteomes" id="UP001628193">
    <property type="component" value="Unassembled WGS sequence"/>
</dbReference>
<name>A0ABQ0CCN4_9PROT</name>
<dbReference type="InterPro" id="IPR014555">
    <property type="entry name" value="RecF-like"/>
</dbReference>
<organism evidence="2 3">
    <name type="scientific">Candidatus Magnetaquiglobus chichijimensis</name>
    <dbReference type="NCBI Taxonomy" id="3141448"/>
    <lineage>
        <taxon>Bacteria</taxon>
        <taxon>Pseudomonadati</taxon>
        <taxon>Pseudomonadota</taxon>
        <taxon>Magnetococcia</taxon>
        <taxon>Magnetococcales</taxon>
        <taxon>Candidatus Magnetaquicoccaceae</taxon>
        <taxon>Candidatus Magnetaquiglobus</taxon>
    </lineage>
</organism>
<dbReference type="PANTHER" id="PTHR32182">
    <property type="entry name" value="DNA REPLICATION AND REPAIR PROTEIN RECF"/>
    <property type="match status" value="1"/>
</dbReference>
<comment type="caution">
    <text evidence="2">The sequence shown here is derived from an EMBL/GenBank/DDBJ whole genome shotgun (WGS) entry which is preliminary data.</text>
</comment>
<dbReference type="Gene3D" id="3.40.50.300">
    <property type="entry name" value="P-loop containing nucleotide triphosphate hydrolases"/>
    <property type="match status" value="2"/>
</dbReference>
<dbReference type="EMBL" id="BAAFGK010000005">
    <property type="protein sequence ID" value="GAB0058460.1"/>
    <property type="molecule type" value="Genomic_DNA"/>
</dbReference>